<accession>A0A290ZGM5</accession>
<protein>
    <submittedName>
        <fullName evidence="1">Uncharacterized protein</fullName>
    </submittedName>
</protein>
<sequence>MLHPEDVPTLRERGHGRNLEGCCGPHGGNGPNLACPCGCLVATLLADCLGPWEVRLHPLRTWAHDPAGA</sequence>
<gene>
    <name evidence="1" type="ORF">CNX65_12320</name>
</gene>
<evidence type="ECO:0000313" key="1">
    <source>
        <dbReference type="EMBL" id="ATE58129.1"/>
    </source>
</evidence>
<proteinExistence type="predicted"/>
<dbReference type="AlphaFoldDB" id="A0A290ZGM5"/>
<keyword evidence="2" id="KW-1185">Reference proteome</keyword>
<name>A0A290ZGM5_9PSEU</name>
<dbReference type="KEGG" id="apre:CNX65_12320"/>
<reference evidence="1" key="1">
    <citation type="submission" date="2017-09" db="EMBL/GenBank/DDBJ databases">
        <title>Complete Genome Sequence of ansamitocin-producing Bacterium Actinosynnema pretiosum X47.</title>
        <authorList>
            <person name="Cao G."/>
            <person name="Zong G."/>
            <person name="Zhong C."/>
            <person name="Fu J."/>
        </authorList>
    </citation>
    <scope>NUCLEOTIDE SEQUENCE [LARGE SCALE GENOMIC DNA]</scope>
    <source>
        <strain evidence="1">X47</strain>
    </source>
</reference>
<dbReference type="Proteomes" id="UP000218505">
    <property type="component" value="Chromosome"/>
</dbReference>
<evidence type="ECO:0000313" key="2">
    <source>
        <dbReference type="Proteomes" id="UP000218505"/>
    </source>
</evidence>
<organism evidence="1 2">
    <name type="scientific">Actinosynnema pretiosum</name>
    <dbReference type="NCBI Taxonomy" id="42197"/>
    <lineage>
        <taxon>Bacteria</taxon>
        <taxon>Bacillati</taxon>
        <taxon>Actinomycetota</taxon>
        <taxon>Actinomycetes</taxon>
        <taxon>Pseudonocardiales</taxon>
        <taxon>Pseudonocardiaceae</taxon>
        <taxon>Actinosynnema</taxon>
    </lineage>
</organism>
<dbReference type="EMBL" id="CP023445">
    <property type="protein sequence ID" value="ATE58129.1"/>
    <property type="molecule type" value="Genomic_DNA"/>
</dbReference>